<keyword evidence="5 6" id="KW-0378">Hydrolase</keyword>
<dbReference type="AlphaFoldDB" id="A0A1G6AZM4"/>
<evidence type="ECO:0000256" key="1">
    <source>
        <dbReference type="ARBA" id="ARBA00000815"/>
    </source>
</evidence>
<keyword evidence="9" id="KW-1185">Reference proteome</keyword>
<feature type="binding site" evidence="6">
    <location>
        <position position="95"/>
    </location>
    <ligand>
        <name>a divalent metal cation</name>
        <dbReference type="ChEBI" id="CHEBI:60240"/>
    </ligand>
</feature>
<evidence type="ECO:0000256" key="6">
    <source>
        <dbReference type="HAMAP-Rule" id="MF_00060"/>
    </source>
</evidence>
<feature type="binding site" evidence="6">
    <location>
        <position position="40"/>
    </location>
    <ligand>
        <name>a divalent metal cation</name>
        <dbReference type="ChEBI" id="CHEBI:60240"/>
    </ligand>
</feature>
<evidence type="ECO:0000256" key="2">
    <source>
        <dbReference type="ARBA" id="ARBA00011062"/>
    </source>
</evidence>
<keyword evidence="3 6" id="KW-0479">Metal-binding</keyword>
<dbReference type="GO" id="GO:0008253">
    <property type="term" value="F:5'-nucleotidase activity"/>
    <property type="evidence" value="ECO:0007669"/>
    <property type="project" value="UniProtKB-UniRule"/>
</dbReference>
<protein>
    <recommendedName>
        <fullName evidence="6">5'-nucleotidase SurE</fullName>
        <ecNumber evidence="6">3.1.3.5</ecNumber>
    </recommendedName>
    <alternativeName>
        <fullName evidence="6">Nucleoside 5'-monophosphate phosphohydrolase</fullName>
    </alternativeName>
</protein>
<dbReference type="Pfam" id="PF01975">
    <property type="entry name" value="SurE"/>
    <property type="match status" value="1"/>
</dbReference>
<keyword evidence="6" id="KW-0963">Cytoplasm</keyword>
<evidence type="ECO:0000256" key="4">
    <source>
        <dbReference type="ARBA" id="ARBA00022741"/>
    </source>
</evidence>
<dbReference type="GO" id="GO:0000166">
    <property type="term" value="F:nucleotide binding"/>
    <property type="evidence" value="ECO:0007669"/>
    <property type="project" value="UniProtKB-KW"/>
</dbReference>
<dbReference type="Proteomes" id="UP000198771">
    <property type="component" value="Unassembled WGS sequence"/>
</dbReference>
<reference evidence="8 9" key="1">
    <citation type="submission" date="2016-10" db="EMBL/GenBank/DDBJ databases">
        <authorList>
            <person name="de Groot N.N."/>
        </authorList>
    </citation>
    <scope>NUCLEOTIDE SEQUENCE [LARGE SCALE GENOMIC DNA]</scope>
    <source>
        <strain evidence="8 9">ASO4-2</strain>
    </source>
</reference>
<dbReference type="GO" id="GO:0046872">
    <property type="term" value="F:metal ion binding"/>
    <property type="evidence" value="ECO:0007669"/>
    <property type="project" value="UniProtKB-UniRule"/>
</dbReference>
<gene>
    <name evidence="6" type="primary">surE</name>
    <name evidence="8" type="ORF">SAMN05660653_00675</name>
</gene>
<dbReference type="EMBL" id="FMXO01000003">
    <property type="protein sequence ID" value="SDB13713.1"/>
    <property type="molecule type" value="Genomic_DNA"/>
</dbReference>
<dbReference type="PANTHER" id="PTHR30457:SF0">
    <property type="entry name" value="PHOSPHATASE, PUTATIVE (AFU_ORTHOLOGUE AFUA_4G01070)-RELATED"/>
    <property type="match status" value="1"/>
</dbReference>
<comment type="cofactor">
    <cofactor evidence="6">
        <name>a divalent metal cation</name>
        <dbReference type="ChEBI" id="CHEBI:60240"/>
    </cofactor>
    <text evidence="6">Binds 1 divalent metal cation per subunit.</text>
</comment>
<dbReference type="NCBIfam" id="NF001490">
    <property type="entry name" value="PRK00346.1-4"/>
    <property type="match status" value="1"/>
</dbReference>
<dbReference type="RefSeq" id="WP_092117235.1">
    <property type="nucleotide sequence ID" value="NZ_FMXO01000003.1"/>
</dbReference>
<feature type="domain" description="Survival protein SurE-like phosphatase/nucleotidase" evidence="7">
    <location>
        <begin position="3"/>
        <end position="187"/>
    </location>
</feature>
<dbReference type="EC" id="3.1.3.5" evidence="6"/>
<feature type="binding site" evidence="6">
    <location>
        <position position="8"/>
    </location>
    <ligand>
        <name>a divalent metal cation</name>
        <dbReference type="ChEBI" id="CHEBI:60240"/>
    </ligand>
</feature>
<keyword evidence="4 6" id="KW-0547">Nucleotide-binding</keyword>
<comment type="subcellular location">
    <subcellularLocation>
        <location evidence="6">Cytoplasm</location>
    </subcellularLocation>
</comment>
<dbReference type="GO" id="GO:0005737">
    <property type="term" value="C:cytoplasm"/>
    <property type="evidence" value="ECO:0007669"/>
    <property type="project" value="UniProtKB-SubCell"/>
</dbReference>
<dbReference type="InterPro" id="IPR030048">
    <property type="entry name" value="SurE"/>
</dbReference>
<organism evidence="8 9">
    <name type="scientific">Desulfonatronum thiosulfatophilum</name>
    <dbReference type="NCBI Taxonomy" id="617002"/>
    <lineage>
        <taxon>Bacteria</taxon>
        <taxon>Pseudomonadati</taxon>
        <taxon>Thermodesulfobacteriota</taxon>
        <taxon>Desulfovibrionia</taxon>
        <taxon>Desulfovibrionales</taxon>
        <taxon>Desulfonatronaceae</taxon>
        <taxon>Desulfonatronum</taxon>
    </lineage>
</organism>
<dbReference type="Gene3D" id="3.40.1210.10">
    <property type="entry name" value="Survival protein SurE-like phosphatase/nucleotidase"/>
    <property type="match status" value="1"/>
</dbReference>
<evidence type="ECO:0000259" key="7">
    <source>
        <dbReference type="Pfam" id="PF01975"/>
    </source>
</evidence>
<dbReference type="InterPro" id="IPR002828">
    <property type="entry name" value="SurE-like_Pase/nucleotidase"/>
</dbReference>
<name>A0A1G6AZM4_9BACT</name>
<dbReference type="HAMAP" id="MF_00060">
    <property type="entry name" value="SurE"/>
    <property type="match status" value="1"/>
</dbReference>
<evidence type="ECO:0000313" key="9">
    <source>
        <dbReference type="Proteomes" id="UP000198771"/>
    </source>
</evidence>
<dbReference type="OrthoDB" id="9780815at2"/>
<dbReference type="STRING" id="617002.SAMN05660653_00675"/>
<accession>A0A1G6AZM4</accession>
<dbReference type="NCBIfam" id="NF001492">
    <property type="entry name" value="PRK00346.2-2"/>
    <property type="match status" value="1"/>
</dbReference>
<evidence type="ECO:0000313" key="8">
    <source>
        <dbReference type="EMBL" id="SDB13713.1"/>
    </source>
</evidence>
<dbReference type="InterPro" id="IPR036523">
    <property type="entry name" value="SurE-like_sf"/>
</dbReference>
<sequence length="253" mass="27509">MDILLTNDDGIYALGLRAMYRALRKAGHTVHVVAPLTEQSAVGHAITLSMPLKIKEIRESEFQGIGVFGTPVDCAKLALSTLLGSPPDVIISGINNGANVGVDILYSGTVSAATEGALAGLPSLAVSMDDFHPVNLDPQAEYTARLLEELDWSSLPRRCLLNLNFPKCDLASVQGLRFCPQTQAVYHDKHDQRIDPRGGGYYWLHGEIPASDVGQDTDRGLLSQGFITLTPLRFDFTDYATMEHLQRTMGKSV</sequence>
<evidence type="ECO:0000256" key="5">
    <source>
        <dbReference type="ARBA" id="ARBA00022801"/>
    </source>
</evidence>
<feature type="binding site" evidence="6">
    <location>
        <position position="9"/>
    </location>
    <ligand>
        <name>a divalent metal cation</name>
        <dbReference type="ChEBI" id="CHEBI:60240"/>
    </ligand>
</feature>
<proteinExistence type="inferred from homology"/>
<dbReference type="PANTHER" id="PTHR30457">
    <property type="entry name" value="5'-NUCLEOTIDASE SURE"/>
    <property type="match status" value="1"/>
</dbReference>
<comment type="catalytic activity">
    <reaction evidence="1 6">
        <text>a ribonucleoside 5'-phosphate + H2O = a ribonucleoside + phosphate</text>
        <dbReference type="Rhea" id="RHEA:12484"/>
        <dbReference type="ChEBI" id="CHEBI:15377"/>
        <dbReference type="ChEBI" id="CHEBI:18254"/>
        <dbReference type="ChEBI" id="CHEBI:43474"/>
        <dbReference type="ChEBI" id="CHEBI:58043"/>
        <dbReference type="EC" id="3.1.3.5"/>
    </reaction>
</comment>
<dbReference type="NCBIfam" id="TIGR00087">
    <property type="entry name" value="surE"/>
    <property type="match status" value="1"/>
</dbReference>
<comment type="function">
    <text evidence="6">Nucleotidase that shows phosphatase activity on nucleoside 5'-monophosphates.</text>
</comment>
<dbReference type="SUPFAM" id="SSF64167">
    <property type="entry name" value="SurE-like"/>
    <property type="match status" value="1"/>
</dbReference>
<comment type="similarity">
    <text evidence="2 6">Belongs to the SurE nucleotidase family.</text>
</comment>
<evidence type="ECO:0000256" key="3">
    <source>
        <dbReference type="ARBA" id="ARBA00022723"/>
    </source>
</evidence>